<comment type="caution">
    <text evidence="1">The sequence shown here is derived from an EMBL/GenBank/DDBJ whole genome shotgun (WGS) entry which is preliminary data.</text>
</comment>
<name>A0AAP0LD01_9MAGN</name>
<keyword evidence="2" id="KW-1185">Reference proteome</keyword>
<dbReference type="EMBL" id="JBBNAG010000001">
    <property type="protein sequence ID" value="KAK9166819.1"/>
    <property type="molecule type" value="Genomic_DNA"/>
</dbReference>
<gene>
    <name evidence="1" type="ORF">Scep_002010</name>
</gene>
<sequence>MAKLSFQTHVMNDKSKTSIGRFTQETRSITQTCKVSPIKTPQNQPALKSKTLVPTFLEQNKSRS</sequence>
<dbReference type="Proteomes" id="UP001419268">
    <property type="component" value="Unassembled WGS sequence"/>
</dbReference>
<reference evidence="1 2" key="1">
    <citation type="submission" date="2024-01" db="EMBL/GenBank/DDBJ databases">
        <title>Genome assemblies of Stephania.</title>
        <authorList>
            <person name="Yang L."/>
        </authorList>
    </citation>
    <scope>NUCLEOTIDE SEQUENCE [LARGE SCALE GENOMIC DNA]</scope>
    <source>
        <strain evidence="1">JXDWG</strain>
        <tissue evidence="1">Leaf</tissue>
    </source>
</reference>
<evidence type="ECO:0000313" key="1">
    <source>
        <dbReference type="EMBL" id="KAK9166819.1"/>
    </source>
</evidence>
<organism evidence="1 2">
    <name type="scientific">Stephania cephalantha</name>
    <dbReference type="NCBI Taxonomy" id="152367"/>
    <lineage>
        <taxon>Eukaryota</taxon>
        <taxon>Viridiplantae</taxon>
        <taxon>Streptophyta</taxon>
        <taxon>Embryophyta</taxon>
        <taxon>Tracheophyta</taxon>
        <taxon>Spermatophyta</taxon>
        <taxon>Magnoliopsida</taxon>
        <taxon>Ranunculales</taxon>
        <taxon>Menispermaceae</taxon>
        <taxon>Menispermoideae</taxon>
        <taxon>Cissampelideae</taxon>
        <taxon>Stephania</taxon>
    </lineage>
</organism>
<protein>
    <submittedName>
        <fullName evidence="1">Uncharacterized protein</fullName>
    </submittedName>
</protein>
<dbReference type="AlphaFoldDB" id="A0AAP0LD01"/>
<accession>A0AAP0LD01</accession>
<proteinExistence type="predicted"/>
<evidence type="ECO:0000313" key="2">
    <source>
        <dbReference type="Proteomes" id="UP001419268"/>
    </source>
</evidence>